<evidence type="ECO:0000313" key="3">
    <source>
        <dbReference type="EMBL" id="KAK7292606.1"/>
    </source>
</evidence>
<comment type="caution">
    <text evidence="3">The sequence shown here is derived from an EMBL/GenBank/DDBJ whole genome shotgun (WGS) entry which is preliminary data.</text>
</comment>
<dbReference type="PANTHER" id="PTHR32246:SF74">
    <property type="entry name" value="BON1-ASSOCIATED-LIKE PROTEIN"/>
    <property type="match status" value="1"/>
</dbReference>
<dbReference type="Gene3D" id="2.60.40.150">
    <property type="entry name" value="C2 domain"/>
    <property type="match status" value="1"/>
</dbReference>
<name>A0AAN9J6V3_CLITE</name>
<dbReference type="InterPro" id="IPR044750">
    <property type="entry name" value="C2_SRC2/BAP"/>
</dbReference>
<sequence>MATKSRTLDLTVLSAEDLRVNGKPANKNIFVAVRAESLTTHTTAMKDNGGGRSGFHSWSEKFSVELGAYARSITFEVKCKTAMGVVKDIGVARIALSDFLGGLVPDNCLQFLSYRLRDSNGLRNGIVNFSVRVAAPATAADNVGGGGAGCCRVQMGAENSSGVVVTGIPVWWSGPTTTSNV</sequence>
<organism evidence="3 4">
    <name type="scientific">Clitoria ternatea</name>
    <name type="common">Butterfly pea</name>
    <dbReference type="NCBI Taxonomy" id="43366"/>
    <lineage>
        <taxon>Eukaryota</taxon>
        <taxon>Viridiplantae</taxon>
        <taxon>Streptophyta</taxon>
        <taxon>Embryophyta</taxon>
        <taxon>Tracheophyta</taxon>
        <taxon>Spermatophyta</taxon>
        <taxon>Magnoliopsida</taxon>
        <taxon>eudicotyledons</taxon>
        <taxon>Gunneridae</taxon>
        <taxon>Pentapetalae</taxon>
        <taxon>rosids</taxon>
        <taxon>fabids</taxon>
        <taxon>Fabales</taxon>
        <taxon>Fabaceae</taxon>
        <taxon>Papilionoideae</taxon>
        <taxon>50 kb inversion clade</taxon>
        <taxon>NPAAA clade</taxon>
        <taxon>indigoferoid/millettioid clade</taxon>
        <taxon>Phaseoleae</taxon>
        <taxon>Clitoria</taxon>
    </lineage>
</organism>
<dbReference type="SMART" id="SM00239">
    <property type="entry name" value="C2"/>
    <property type="match status" value="1"/>
</dbReference>
<keyword evidence="4" id="KW-1185">Reference proteome</keyword>
<dbReference type="CDD" id="cd04051">
    <property type="entry name" value="C2_SRC2_like"/>
    <property type="match status" value="1"/>
</dbReference>
<reference evidence="3 4" key="1">
    <citation type="submission" date="2024-01" db="EMBL/GenBank/DDBJ databases">
        <title>The genomes of 5 underutilized Papilionoideae crops provide insights into root nodulation and disease resistance.</title>
        <authorList>
            <person name="Yuan L."/>
        </authorList>
    </citation>
    <scope>NUCLEOTIDE SEQUENCE [LARGE SCALE GENOMIC DNA]</scope>
    <source>
        <strain evidence="3">LY-2023</strain>
        <tissue evidence="3">Leaf</tissue>
    </source>
</reference>
<dbReference type="Proteomes" id="UP001359559">
    <property type="component" value="Unassembled WGS sequence"/>
</dbReference>
<dbReference type="Pfam" id="PF00168">
    <property type="entry name" value="C2"/>
    <property type="match status" value="1"/>
</dbReference>
<gene>
    <name evidence="2" type="ORF">RJT34_15455</name>
    <name evidence="3" type="ORF">RJT34_15457</name>
</gene>
<evidence type="ECO:0000313" key="2">
    <source>
        <dbReference type="EMBL" id="KAK7292604.1"/>
    </source>
</evidence>
<feature type="domain" description="C2" evidence="1">
    <location>
        <begin position="1"/>
        <end position="109"/>
    </location>
</feature>
<dbReference type="EMBL" id="JAYKXN010000004">
    <property type="protein sequence ID" value="KAK7292606.1"/>
    <property type="molecule type" value="Genomic_DNA"/>
</dbReference>
<dbReference type="GO" id="GO:0006952">
    <property type="term" value="P:defense response"/>
    <property type="evidence" value="ECO:0007669"/>
    <property type="project" value="InterPro"/>
</dbReference>
<dbReference type="SUPFAM" id="SSF49562">
    <property type="entry name" value="C2 domain (Calcium/lipid-binding domain, CaLB)"/>
    <property type="match status" value="1"/>
</dbReference>
<dbReference type="PANTHER" id="PTHR32246">
    <property type="entry name" value="INGRESSION PROTEIN FIC1"/>
    <property type="match status" value="1"/>
</dbReference>
<dbReference type="AlphaFoldDB" id="A0AAN9J6V3"/>
<dbReference type="PROSITE" id="PS50004">
    <property type="entry name" value="C2"/>
    <property type="match status" value="1"/>
</dbReference>
<protein>
    <recommendedName>
        <fullName evidence="1">C2 domain-containing protein</fullName>
    </recommendedName>
</protein>
<accession>A0AAN9J6V3</accession>
<proteinExistence type="predicted"/>
<evidence type="ECO:0000259" key="1">
    <source>
        <dbReference type="PROSITE" id="PS50004"/>
    </source>
</evidence>
<dbReference type="InterPro" id="IPR035892">
    <property type="entry name" value="C2_domain_sf"/>
</dbReference>
<dbReference type="InterPro" id="IPR000008">
    <property type="entry name" value="C2_dom"/>
</dbReference>
<dbReference type="EMBL" id="JAYKXN010000004">
    <property type="protein sequence ID" value="KAK7292604.1"/>
    <property type="molecule type" value="Genomic_DNA"/>
</dbReference>
<evidence type="ECO:0000313" key="4">
    <source>
        <dbReference type="Proteomes" id="UP001359559"/>
    </source>
</evidence>